<accession>A0A1E3Q2R9</accession>
<evidence type="ECO:0000313" key="1">
    <source>
        <dbReference type="EMBL" id="ODQ72005.1"/>
    </source>
</evidence>
<dbReference type="EMBL" id="KV454296">
    <property type="protein sequence ID" value="ODQ72005.1"/>
    <property type="molecule type" value="Genomic_DNA"/>
</dbReference>
<name>A0A1E3Q2R9_LIPST</name>
<dbReference type="InterPro" id="IPR015943">
    <property type="entry name" value="WD40/YVTN_repeat-like_dom_sf"/>
</dbReference>
<dbReference type="AlphaFoldDB" id="A0A1E3Q2R9"/>
<proteinExistence type="predicted"/>
<dbReference type="Gene3D" id="2.130.10.10">
    <property type="entry name" value="YVTN repeat-like/Quinoprotein amine dehydrogenase"/>
    <property type="match status" value="1"/>
</dbReference>
<organism evidence="1 2">
    <name type="scientific">Lipomyces starkeyi NRRL Y-11557</name>
    <dbReference type="NCBI Taxonomy" id="675824"/>
    <lineage>
        <taxon>Eukaryota</taxon>
        <taxon>Fungi</taxon>
        <taxon>Dikarya</taxon>
        <taxon>Ascomycota</taxon>
        <taxon>Saccharomycotina</taxon>
        <taxon>Lipomycetes</taxon>
        <taxon>Lipomycetales</taxon>
        <taxon>Lipomycetaceae</taxon>
        <taxon>Lipomyces</taxon>
    </lineage>
</organism>
<keyword evidence="2" id="KW-1185">Reference proteome</keyword>
<dbReference type="OrthoDB" id="7326421at2759"/>
<dbReference type="InterPro" id="IPR036322">
    <property type="entry name" value="WD40_repeat_dom_sf"/>
</dbReference>
<dbReference type="SUPFAM" id="SSF50978">
    <property type="entry name" value="WD40 repeat-like"/>
    <property type="match status" value="1"/>
</dbReference>
<reference evidence="1 2" key="1">
    <citation type="journal article" date="2016" name="Proc. Natl. Acad. Sci. U.S.A.">
        <title>Comparative genomics of biotechnologically important yeasts.</title>
        <authorList>
            <person name="Riley R."/>
            <person name="Haridas S."/>
            <person name="Wolfe K.H."/>
            <person name="Lopes M.R."/>
            <person name="Hittinger C.T."/>
            <person name="Goeker M."/>
            <person name="Salamov A.A."/>
            <person name="Wisecaver J.H."/>
            <person name="Long T.M."/>
            <person name="Calvey C.H."/>
            <person name="Aerts A.L."/>
            <person name="Barry K.W."/>
            <person name="Choi C."/>
            <person name="Clum A."/>
            <person name="Coughlan A.Y."/>
            <person name="Deshpande S."/>
            <person name="Douglass A.P."/>
            <person name="Hanson S.J."/>
            <person name="Klenk H.-P."/>
            <person name="LaButti K.M."/>
            <person name="Lapidus A."/>
            <person name="Lindquist E.A."/>
            <person name="Lipzen A.M."/>
            <person name="Meier-Kolthoff J.P."/>
            <person name="Ohm R.A."/>
            <person name="Otillar R.P."/>
            <person name="Pangilinan J.L."/>
            <person name="Peng Y."/>
            <person name="Rokas A."/>
            <person name="Rosa C.A."/>
            <person name="Scheuner C."/>
            <person name="Sibirny A.A."/>
            <person name="Slot J.C."/>
            <person name="Stielow J.B."/>
            <person name="Sun H."/>
            <person name="Kurtzman C.P."/>
            <person name="Blackwell M."/>
            <person name="Grigoriev I.V."/>
            <person name="Jeffries T.W."/>
        </authorList>
    </citation>
    <scope>NUCLEOTIDE SEQUENCE [LARGE SCALE GENOMIC DNA]</scope>
    <source>
        <strain evidence="1 2">NRRL Y-11557</strain>
    </source>
</reference>
<protein>
    <submittedName>
        <fullName evidence="1">Uncharacterized protein</fullName>
    </submittedName>
</protein>
<gene>
    <name evidence="1" type="ORF">LIPSTDRAFT_314477</name>
</gene>
<dbReference type="Proteomes" id="UP000094385">
    <property type="component" value="Unassembled WGS sequence"/>
</dbReference>
<sequence length="752" mass="82473">MSSHKMGPPRIPVSLHVLPAGALLLRDDTTLHFLSRTNLSPQRQPAAFDALSYVYPRPRDSCAFACVQTSPQLAVSVWRYIADGEPEDLICVCERTVVCADSKSDLRSVPCCWDMEGSEIVFGLPTSQLAIVDLSDPSSPPSIHVFATPDLSEVKAVVSSPHDADVFAVACASGRTFLCRLSPENNKDSDNLLVPDVLHTLPDLAGRPAATLAFHPTSTDPESLMLAILHSRIPNPTDLGQDDTSEDEEEVQVWCVNVRKSVNLIRRLRHGVSVRGARGGDRFLKWSKNGRVVQFVGNSLIIYDVRRNNGAQETIRTPEGTQIVAVDLHRDAGMAWVLDSAMQLHIYDLLHCTEILNANVQLDTFARSSSARIQHTPKSFTLSPPRVRLSGTAGQDKDVNILRRKSSDLLAYYLNQSPDRDASVGAVGGTREALAANSTEAMNEDVTEGDDNEQPAFPATAIRVTSPIWTLTEPDVTMIATQGQQQQSLLPDIFTTEGVDFQEQADQGLAMPQPILPDCLFSYLGELMQGSDTGLDFSPSAPSTSRTILETLFGWPPAYAGTSARDLVAWERQRVLTGTPATSSAFVRVILDIWLRDAGGNNPVRGLELALTSLQANTSTRNMTVSISWLVYAMHLVALQHDTLSPGASNEKQKMARIFTDTVLFRDKDSFGDDVEAVHLATGILIGCGLIKEAREIYRTNAYYLEATILSLLFGLPVEEILRDWIVQATETGAARISLRWYSRSVFIHLLK</sequence>
<evidence type="ECO:0000313" key="2">
    <source>
        <dbReference type="Proteomes" id="UP000094385"/>
    </source>
</evidence>
<dbReference type="STRING" id="675824.A0A1E3Q2R9"/>